<keyword evidence="2" id="KW-0472">Membrane</keyword>
<keyword evidence="4" id="KW-1185">Reference proteome</keyword>
<keyword evidence="2" id="KW-1133">Transmembrane helix</keyword>
<evidence type="ECO:0000313" key="3">
    <source>
        <dbReference type="EMBL" id="KAK9791820.1"/>
    </source>
</evidence>
<accession>A0AAW1NP39</accession>
<reference evidence="3 4" key="1">
    <citation type="journal article" date="2024" name="Nat. Commun.">
        <title>Phylogenomics reveals the evolutionary origins of lichenization in chlorophyte algae.</title>
        <authorList>
            <person name="Puginier C."/>
            <person name="Libourel C."/>
            <person name="Otte J."/>
            <person name="Skaloud P."/>
            <person name="Haon M."/>
            <person name="Grisel S."/>
            <person name="Petersen M."/>
            <person name="Berrin J.G."/>
            <person name="Delaux P.M."/>
            <person name="Dal Grande F."/>
            <person name="Keller J."/>
        </authorList>
    </citation>
    <scope>NUCLEOTIDE SEQUENCE [LARGE SCALE GENOMIC DNA]</scope>
    <source>
        <strain evidence="3 4">SAG 2036</strain>
    </source>
</reference>
<gene>
    <name evidence="3" type="ORF">WJX73_000192</name>
</gene>
<evidence type="ECO:0000256" key="1">
    <source>
        <dbReference type="SAM" id="MobiDB-lite"/>
    </source>
</evidence>
<feature type="region of interest" description="Disordered" evidence="1">
    <location>
        <begin position="282"/>
        <end position="302"/>
    </location>
</feature>
<evidence type="ECO:0000313" key="4">
    <source>
        <dbReference type="Proteomes" id="UP001465755"/>
    </source>
</evidence>
<feature type="region of interest" description="Disordered" evidence="1">
    <location>
        <begin position="167"/>
        <end position="195"/>
    </location>
</feature>
<feature type="compositionally biased region" description="Polar residues" evidence="1">
    <location>
        <begin position="167"/>
        <end position="182"/>
    </location>
</feature>
<dbReference type="EMBL" id="JALJOQ010000171">
    <property type="protein sequence ID" value="KAK9791820.1"/>
    <property type="molecule type" value="Genomic_DNA"/>
</dbReference>
<sequence length="329" mass="35258">MPARRKLTASQLIHAEAVSGALAVVTFLLAALNISVEVTRVLILLSLDAADAVCNGILRFLRSAVERLEEANEEITGPQPGAERHSRAYSGSEPRRSLSTGVGFIPGMRQAHLEEDVGTAVRRTLSAGVSFPLPSNRPDPTAIRAVRKQPSQVQTVHADLQQEVQGSISRGPSGASDTQHPDTQGAPGVSDGEGQYDDVANIWNNSTAIVPWNYLDPRAYKQPGDDVQGFVDQAAVRRDSLFNEIINNDDSEYKSSSGDGESMTAVSIDRRDEELAAIPDADTEDAFSAADPHNSSDDHHSVSHAWTTVGNWLNGLDAGDVTLERPSSS</sequence>
<comment type="caution">
    <text evidence="3">The sequence shown here is derived from an EMBL/GenBank/DDBJ whole genome shotgun (WGS) entry which is preliminary data.</text>
</comment>
<proteinExistence type="predicted"/>
<protein>
    <submittedName>
        <fullName evidence="3">Uncharacterized protein</fullName>
    </submittedName>
</protein>
<dbReference type="Proteomes" id="UP001465755">
    <property type="component" value="Unassembled WGS sequence"/>
</dbReference>
<organism evidence="3 4">
    <name type="scientific">Symbiochloris irregularis</name>
    <dbReference type="NCBI Taxonomy" id="706552"/>
    <lineage>
        <taxon>Eukaryota</taxon>
        <taxon>Viridiplantae</taxon>
        <taxon>Chlorophyta</taxon>
        <taxon>core chlorophytes</taxon>
        <taxon>Trebouxiophyceae</taxon>
        <taxon>Trebouxiales</taxon>
        <taxon>Trebouxiaceae</taxon>
        <taxon>Symbiochloris</taxon>
    </lineage>
</organism>
<evidence type="ECO:0000256" key="2">
    <source>
        <dbReference type="SAM" id="Phobius"/>
    </source>
</evidence>
<feature type="region of interest" description="Disordered" evidence="1">
    <location>
        <begin position="72"/>
        <end position="103"/>
    </location>
</feature>
<keyword evidence="2" id="KW-0812">Transmembrane</keyword>
<name>A0AAW1NP39_9CHLO</name>
<dbReference type="AlphaFoldDB" id="A0AAW1NP39"/>
<feature type="transmembrane region" description="Helical" evidence="2">
    <location>
        <begin position="12"/>
        <end position="32"/>
    </location>
</feature>